<evidence type="ECO:0000256" key="2">
    <source>
        <dbReference type="ARBA" id="ARBA00022617"/>
    </source>
</evidence>
<dbReference type="PROSITE" id="PS51007">
    <property type="entry name" value="CYTC"/>
    <property type="match status" value="1"/>
</dbReference>
<dbReference type="Gene3D" id="1.10.760.10">
    <property type="entry name" value="Cytochrome c-like domain"/>
    <property type="match status" value="1"/>
</dbReference>
<feature type="region of interest" description="Disordered" evidence="7">
    <location>
        <begin position="25"/>
        <end position="45"/>
    </location>
</feature>
<keyword evidence="2 6" id="KW-0349">Heme</keyword>
<dbReference type="EMBL" id="CADCTQ010000003">
    <property type="protein sequence ID" value="CAA9212585.1"/>
    <property type="molecule type" value="Genomic_DNA"/>
</dbReference>
<dbReference type="Pfam" id="PF00034">
    <property type="entry name" value="Cytochrom_C"/>
    <property type="match status" value="1"/>
</dbReference>
<dbReference type="InterPro" id="IPR036909">
    <property type="entry name" value="Cyt_c-like_dom_sf"/>
</dbReference>
<dbReference type="AlphaFoldDB" id="A0A6J4H1M6"/>
<keyword evidence="5 6" id="KW-0408">Iron</keyword>
<feature type="chain" id="PRO_5027119507" evidence="8">
    <location>
        <begin position="24"/>
        <end position="134"/>
    </location>
</feature>
<evidence type="ECO:0000313" key="10">
    <source>
        <dbReference type="EMBL" id="CAA9212585.1"/>
    </source>
</evidence>
<feature type="binding site" description="covalent" evidence="6">
    <location>
        <position position="68"/>
    </location>
    <ligand>
        <name>heme c</name>
        <dbReference type="ChEBI" id="CHEBI:61717"/>
    </ligand>
</feature>
<organism evidence="10">
    <name type="scientific">uncultured Cytophagales bacterium</name>
    <dbReference type="NCBI Taxonomy" id="158755"/>
    <lineage>
        <taxon>Bacteria</taxon>
        <taxon>Pseudomonadati</taxon>
        <taxon>Bacteroidota</taxon>
        <taxon>Sphingobacteriia</taxon>
        <taxon>Sphingobacteriales</taxon>
        <taxon>environmental samples</taxon>
    </lineage>
</organism>
<keyword evidence="3 6" id="KW-0479">Metal-binding</keyword>
<evidence type="ECO:0000256" key="8">
    <source>
        <dbReference type="SAM" id="SignalP"/>
    </source>
</evidence>
<evidence type="ECO:0000256" key="4">
    <source>
        <dbReference type="ARBA" id="ARBA00022982"/>
    </source>
</evidence>
<evidence type="ECO:0000256" key="5">
    <source>
        <dbReference type="ARBA" id="ARBA00023004"/>
    </source>
</evidence>
<reference evidence="10" key="1">
    <citation type="submission" date="2020-02" db="EMBL/GenBank/DDBJ databases">
        <authorList>
            <person name="Meier V. D."/>
        </authorList>
    </citation>
    <scope>NUCLEOTIDE SEQUENCE</scope>
    <source>
        <strain evidence="10">AVDCRST_MAG56</strain>
    </source>
</reference>
<keyword evidence="8" id="KW-0732">Signal</keyword>
<protein>
    <submittedName>
        <fullName evidence="10">Probable large, multifunctional secreted protein</fullName>
    </submittedName>
</protein>
<dbReference type="PRINTS" id="PR00606">
    <property type="entry name" value="CYTCHROMECID"/>
</dbReference>
<accession>A0A6J4H1M6</accession>
<feature type="signal peptide" evidence="8">
    <location>
        <begin position="1"/>
        <end position="23"/>
    </location>
</feature>
<dbReference type="GO" id="GO:0005506">
    <property type="term" value="F:iron ion binding"/>
    <property type="evidence" value="ECO:0007669"/>
    <property type="project" value="InterPro"/>
</dbReference>
<evidence type="ECO:0000259" key="9">
    <source>
        <dbReference type="PROSITE" id="PS51007"/>
    </source>
</evidence>
<dbReference type="GO" id="GO:0009055">
    <property type="term" value="F:electron transfer activity"/>
    <property type="evidence" value="ECO:0007669"/>
    <property type="project" value="InterPro"/>
</dbReference>
<dbReference type="GO" id="GO:0020037">
    <property type="term" value="F:heme binding"/>
    <property type="evidence" value="ECO:0007669"/>
    <property type="project" value="InterPro"/>
</dbReference>
<evidence type="ECO:0000256" key="3">
    <source>
        <dbReference type="ARBA" id="ARBA00022723"/>
    </source>
</evidence>
<feature type="binding site" description="covalent" evidence="6">
    <location>
        <position position="110"/>
    </location>
    <ligand>
        <name>heme c</name>
        <dbReference type="ChEBI" id="CHEBI:61717"/>
    </ligand>
</feature>
<feature type="domain" description="Cytochrome c" evidence="9">
    <location>
        <begin position="28"/>
        <end position="132"/>
    </location>
</feature>
<keyword evidence="1" id="KW-0813">Transport</keyword>
<sequence length="134" mass="14402">MRTFRSVLLTLVAFGLFSGLSFGQTGSKSAGTGKSASTTKSSSAAAKPVAVPDDVNALLTKYTCLACHRPDTKLVGPAYVDVAKRKYTNQQIVNLIYEPKPANWPGYPPMAPMKQVPKEDALKIATWINSLAKK</sequence>
<evidence type="ECO:0000256" key="7">
    <source>
        <dbReference type="SAM" id="MobiDB-lite"/>
    </source>
</evidence>
<evidence type="ECO:0000256" key="1">
    <source>
        <dbReference type="ARBA" id="ARBA00022448"/>
    </source>
</evidence>
<gene>
    <name evidence="10" type="ORF">AVDCRST_MAG56-36</name>
</gene>
<comment type="PTM">
    <text evidence="6">Binds 1 heme c group covalently per subunit.</text>
</comment>
<keyword evidence="4" id="KW-0249">Electron transport</keyword>
<name>A0A6J4H1M6_9SPHI</name>
<evidence type="ECO:0000256" key="6">
    <source>
        <dbReference type="PIRSR" id="PIRSR602324-1"/>
    </source>
</evidence>
<dbReference type="SUPFAM" id="SSF46626">
    <property type="entry name" value="Cytochrome c"/>
    <property type="match status" value="1"/>
</dbReference>
<dbReference type="InterPro" id="IPR009056">
    <property type="entry name" value="Cyt_c-like_dom"/>
</dbReference>
<feature type="binding site" description="covalent" evidence="6">
    <location>
        <position position="64"/>
    </location>
    <ligand>
        <name>heme c</name>
        <dbReference type="ChEBI" id="CHEBI:61717"/>
    </ligand>
</feature>
<proteinExistence type="predicted"/>
<dbReference type="InterPro" id="IPR002324">
    <property type="entry name" value="Cyt_c_ID"/>
</dbReference>